<dbReference type="GO" id="GO:0008168">
    <property type="term" value="F:methyltransferase activity"/>
    <property type="evidence" value="ECO:0007669"/>
    <property type="project" value="UniProtKB-KW"/>
</dbReference>
<dbReference type="CDD" id="cd02440">
    <property type="entry name" value="AdoMet_MTases"/>
    <property type="match status" value="1"/>
</dbReference>
<dbReference type="EMBL" id="CP050066">
    <property type="protein sequence ID" value="QIP10000.1"/>
    <property type="molecule type" value="Genomic_DNA"/>
</dbReference>
<evidence type="ECO:0000256" key="2">
    <source>
        <dbReference type="ARBA" id="ARBA00022679"/>
    </source>
</evidence>
<dbReference type="InterPro" id="IPR041698">
    <property type="entry name" value="Methyltransf_25"/>
</dbReference>
<gene>
    <name evidence="4" type="ORF">HAV00_28865</name>
</gene>
<feature type="domain" description="Methyltransferase" evidence="3">
    <location>
        <begin position="40"/>
        <end position="128"/>
    </location>
</feature>
<dbReference type="SUPFAM" id="SSF53335">
    <property type="entry name" value="S-adenosyl-L-methionine-dependent methyltransferases"/>
    <property type="match status" value="1"/>
</dbReference>
<dbReference type="AlphaFoldDB" id="A0A6G9AC16"/>
<proteinExistence type="predicted"/>
<evidence type="ECO:0000313" key="5">
    <source>
        <dbReference type="Proteomes" id="UP000500895"/>
    </source>
</evidence>
<dbReference type="PANTHER" id="PTHR43861">
    <property type="entry name" value="TRANS-ACONITATE 2-METHYLTRANSFERASE-RELATED"/>
    <property type="match status" value="1"/>
</dbReference>
<dbReference type="EC" id="2.1.-.-" evidence="4"/>
<dbReference type="RefSeq" id="WP_166469451.1">
    <property type="nucleotide sequence ID" value="NZ_CP050066.2"/>
</dbReference>
<reference evidence="4 5" key="1">
    <citation type="journal article" date="2020" name="Int. J. Syst. Evol. Microbiol.">
        <title>Description and complete genome sequences of Bradyrhizobium symbiodeficiens sp. nov., a non-symbiotic bacterium associated with legumes native to Canada.</title>
        <authorList>
            <person name="Bromfield E.S.P."/>
            <person name="Cloutier S."/>
            <person name="Nguyen H.D.T."/>
        </authorList>
    </citation>
    <scope>NUCLEOTIDE SEQUENCE [LARGE SCALE GENOMIC DNA]</scope>
    <source>
        <strain evidence="4 5">101S1MB</strain>
    </source>
</reference>
<sequence>MDDATLQFYRSNAQSYADWAKAPPTRLRGFLALLPPGGAILELGCGAGNHSAVMLAEGFSVRATDGSPEMAEIASQRLGHPVEAMRFDQLEAHEAYDGVWASACLLHVPRGELAGILARIHLALKPSGVFYASYKMGESDGRDSLGRYYSYVSPEWLDATYANAGPWITLSSEISVIQSFDQTPANMLNLVVRKA</sequence>
<name>A0A6G9AC16_9BRAD</name>
<dbReference type="PANTHER" id="PTHR43861:SF1">
    <property type="entry name" value="TRANS-ACONITATE 2-METHYLTRANSFERASE"/>
    <property type="match status" value="1"/>
</dbReference>
<dbReference type="InterPro" id="IPR029063">
    <property type="entry name" value="SAM-dependent_MTases_sf"/>
</dbReference>
<keyword evidence="2 4" id="KW-0808">Transferase</keyword>
<evidence type="ECO:0000313" key="4">
    <source>
        <dbReference type="EMBL" id="QIP10000.1"/>
    </source>
</evidence>
<dbReference type="GO" id="GO:0032259">
    <property type="term" value="P:methylation"/>
    <property type="evidence" value="ECO:0007669"/>
    <property type="project" value="UniProtKB-KW"/>
</dbReference>
<evidence type="ECO:0000256" key="1">
    <source>
        <dbReference type="ARBA" id="ARBA00022603"/>
    </source>
</evidence>
<protein>
    <submittedName>
        <fullName evidence="4">Class I SAM-dependent methyltransferase</fullName>
        <ecNumber evidence="4">2.1.-.-</ecNumber>
    </submittedName>
</protein>
<evidence type="ECO:0000259" key="3">
    <source>
        <dbReference type="Pfam" id="PF13649"/>
    </source>
</evidence>
<dbReference type="Gene3D" id="3.40.50.150">
    <property type="entry name" value="Vaccinia Virus protein VP39"/>
    <property type="match status" value="1"/>
</dbReference>
<keyword evidence="1 4" id="KW-0489">Methyltransferase</keyword>
<dbReference type="Pfam" id="PF13649">
    <property type="entry name" value="Methyltransf_25"/>
    <property type="match status" value="1"/>
</dbReference>
<dbReference type="Proteomes" id="UP000500895">
    <property type="component" value="Chromosome"/>
</dbReference>
<accession>A0A6G9AC16</accession>
<organism evidence="4 5">
    <name type="scientific">Bradyrhizobium symbiodeficiens</name>
    <dbReference type="NCBI Taxonomy" id="1404367"/>
    <lineage>
        <taxon>Bacteria</taxon>
        <taxon>Pseudomonadati</taxon>
        <taxon>Pseudomonadota</taxon>
        <taxon>Alphaproteobacteria</taxon>
        <taxon>Hyphomicrobiales</taxon>
        <taxon>Nitrobacteraceae</taxon>
        <taxon>Bradyrhizobium</taxon>
    </lineage>
</organism>